<keyword evidence="2" id="KW-1185">Reference proteome</keyword>
<organism evidence="1 2">
    <name type="scientific">Amycolatopsis japonica</name>
    <dbReference type="NCBI Taxonomy" id="208439"/>
    <lineage>
        <taxon>Bacteria</taxon>
        <taxon>Bacillati</taxon>
        <taxon>Actinomycetota</taxon>
        <taxon>Actinomycetes</taxon>
        <taxon>Pseudonocardiales</taxon>
        <taxon>Pseudonocardiaceae</taxon>
        <taxon>Amycolatopsis</taxon>
        <taxon>Amycolatopsis japonica group</taxon>
    </lineage>
</organism>
<dbReference type="Proteomes" id="UP000028492">
    <property type="component" value="Chromosome"/>
</dbReference>
<accession>A0A075UXC2</accession>
<dbReference type="AlphaFoldDB" id="A0A075UXC2"/>
<evidence type="ECO:0000313" key="2">
    <source>
        <dbReference type="Proteomes" id="UP000028492"/>
    </source>
</evidence>
<protein>
    <submittedName>
        <fullName evidence="1">Uncharacterized protein</fullName>
    </submittedName>
</protein>
<dbReference type="EMBL" id="CP008953">
    <property type="protein sequence ID" value="AIG77056.1"/>
    <property type="molecule type" value="Genomic_DNA"/>
</dbReference>
<dbReference type="RefSeq" id="WP_038514259.1">
    <property type="nucleotide sequence ID" value="NZ_CP008953.1"/>
</dbReference>
<sequence length="101" mass="11068">MTVDFCTNAQPSDTFAEFRRNVDELTQAFVDACRQGRTPGDASLDLLQRVHREDRNWVVVHLTFAIAALAHQRTLAPSDTVTRPGGVTCAPERALLASASD</sequence>
<proteinExistence type="predicted"/>
<reference evidence="1 2" key="1">
    <citation type="journal article" date="2014" name="J. Biotechnol.">
        <title>Complete genome sequence of the actinobacterium Amycolatopsis japonica MG417-CF17(T) (=DSM 44213T) producing (S,S)-N,N'-ethylenediaminedisuccinic acid.</title>
        <authorList>
            <person name="Stegmann E."/>
            <person name="Albersmeier A."/>
            <person name="Spohn M."/>
            <person name="Gert H."/>
            <person name="Weber T."/>
            <person name="Wohlleben W."/>
            <person name="Kalinowski J."/>
            <person name="Ruckert C."/>
        </authorList>
    </citation>
    <scope>NUCLEOTIDE SEQUENCE [LARGE SCALE GENOMIC DNA]</scope>
    <source>
        <strain evidence="2">MG417-CF17 (DSM 44213)</strain>
    </source>
</reference>
<name>A0A075UXC2_9PSEU</name>
<dbReference type="HOGENOM" id="CLU_2340648_0_0_11"/>
<dbReference type="STRING" id="208439.AJAP_20990"/>
<dbReference type="KEGG" id="aja:AJAP_20990"/>
<gene>
    <name evidence="1" type="ORF">AJAP_20990</name>
</gene>
<evidence type="ECO:0000313" key="1">
    <source>
        <dbReference type="EMBL" id="AIG77056.1"/>
    </source>
</evidence>